<evidence type="ECO:0000259" key="1">
    <source>
        <dbReference type="Pfam" id="PF21056"/>
    </source>
</evidence>
<organism evidence="2 3">
    <name type="scientific">Cetraspora pellucida</name>
    <dbReference type="NCBI Taxonomy" id="1433469"/>
    <lineage>
        <taxon>Eukaryota</taxon>
        <taxon>Fungi</taxon>
        <taxon>Fungi incertae sedis</taxon>
        <taxon>Mucoromycota</taxon>
        <taxon>Glomeromycotina</taxon>
        <taxon>Glomeromycetes</taxon>
        <taxon>Diversisporales</taxon>
        <taxon>Gigasporaceae</taxon>
        <taxon>Cetraspora</taxon>
    </lineage>
</organism>
<dbReference type="AlphaFoldDB" id="A0A9N9JVZ7"/>
<reference evidence="2" key="1">
    <citation type="submission" date="2021-06" db="EMBL/GenBank/DDBJ databases">
        <authorList>
            <person name="Kallberg Y."/>
            <person name="Tangrot J."/>
            <person name="Rosling A."/>
        </authorList>
    </citation>
    <scope>NUCLEOTIDE SEQUENCE</scope>
    <source>
        <strain evidence="2">FL966</strain>
    </source>
</reference>
<dbReference type="EMBL" id="CAJVQA010030749">
    <property type="protein sequence ID" value="CAG8800001.1"/>
    <property type="molecule type" value="Genomic_DNA"/>
</dbReference>
<feature type="domain" description="ZSWIM1/3 RNaseH-like" evidence="1">
    <location>
        <begin position="190"/>
        <end position="297"/>
    </location>
</feature>
<name>A0A9N9JVZ7_9GLOM</name>
<comment type="caution">
    <text evidence="2">The sequence shown here is derived from an EMBL/GenBank/DDBJ whole genome shotgun (WGS) entry which is preliminary data.</text>
</comment>
<gene>
    <name evidence="2" type="ORF">CPELLU_LOCUS17634</name>
</gene>
<accession>A0A9N9JVZ7</accession>
<dbReference type="InterPro" id="IPR048324">
    <property type="entry name" value="ZSWIM1-3_RNaseH-like"/>
</dbReference>
<proteinExistence type="predicted"/>
<evidence type="ECO:0000313" key="2">
    <source>
        <dbReference type="EMBL" id="CAG8800001.1"/>
    </source>
</evidence>
<dbReference type="Proteomes" id="UP000789759">
    <property type="component" value="Unassembled WGS sequence"/>
</dbReference>
<sequence length="352" mass="40911">MSDLYECYFNITDTFELLTEEFEKQWAFVNNFWTRFNGYKQKNGDEWKIYVCRLLKPKTSSGRKEDISPEKLHITWKQPLIECNAKIKITWIAATKIVHVERINSTLNHSHTIDEVDARKHSKFIKKLVHNEAVKDYHPPAIANVVRNEAKKVYENSGVEYLKTQEVANVKFKLMGSMNSHLIGESRVKADVIKTKSYSGFCFANSEKLKNLMHYSWLTLIDSIHNTNKHDWRMFILYVCDGCGCWNISAHFFVSNENSKVVMLALKIIRKFAPHWNPRYMLLDQSSVEANGIEATFLGSQAGEQECTMHKRTQTGCEDVIRDAIANCPVPAVIRYITRNYLKNTNKWVLWA</sequence>
<dbReference type="OrthoDB" id="5330842at2759"/>
<protein>
    <submittedName>
        <fullName evidence="2">3168_t:CDS:1</fullName>
    </submittedName>
</protein>
<dbReference type="Pfam" id="PF21056">
    <property type="entry name" value="ZSWIM1-3_RNaseH-like"/>
    <property type="match status" value="1"/>
</dbReference>
<keyword evidence="3" id="KW-1185">Reference proteome</keyword>
<evidence type="ECO:0000313" key="3">
    <source>
        <dbReference type="Proteomes" id="UP000789759"/>
    </source>
</evidence>